<sequence>MDGSKFLGHPDQAACVRYWSTPGKRPLPENLSRMLREVADAGPEQDTFHWLEVQWNCDILRQEEQVHLLLMRYVHVARKRHAARYILQERAYHVACWYLRWLKVAYWEVEGISIAAVLDAFLRRLEEPHLEAHTRGILKHIAALEKLDVQHPPKPKAEADLTDQERKEVTRQYRIRFIHVFLIGNMIRPQNQRWHQWKLAMRRKRRREELERRLQRCPHGLTRSNFCLSCQGCEHGLRKSECKVCSRCSHGKPVGKCAVCNACAHGLAKGNCAQCNLCPHGRRKGACKLCNGCEHGERRDRCVTCSPCPHGKLKQDCKTCTGCKHGKLKRFCQICSQCCHGKYKRLCKICSGCRHGNLRQLCKRCTARRRNAQGQREGEEAPPNQGLRKSQDCEHKKRRWLCRECNPTCEHGRLQGRCFKCNEAAGLDACPHGHKSPKEGVFCLECHGCTHKRLRWMCRECNPPCEHGRLQRYCRKCKEAGLDGNEPSSARTKTSGKPPTFDKTTDRKPSGKQGGRSAEAEEVGQGKGIRQAKKMRLWKGCEAGCCIQSASCGSGELELEQSM</sequence>
<comment type="caution">
    <text evidence="2">The sequence shown here is derived from an EMBL/GenBank/DDBJ whole genome shotgun (WGS) entry which is preliminary data.</text>
</comment>
<proteinExistence type="predicted"/>
<keyword evidence="3" id="KW-1185">Reference proteome</keyword>
<name>A0AA36MTU6_9DINO</name>
<dbReference type="Proteomes" id="UP001178507">
    <property type="component" value="Unassembled WGS sequence"/>
</dbReference>
<organism evidence="2 3">
    <name type="scientific">Effrenium voratum</name>
    <dbReference type="NCBI Taxonomy" id="2562239"/>
    <lineage>
        <taxon>Eukaryota</taxon>
        <taxon>Sar</taxon>
        <taxon>Alveolata</taxon>
        <taxon>Dinophyceae</taxon>
        <taxon>Suessiales</taxon>
        <taxon>Symbiodiniaceae</taxon>
        <taxon>Effrenium</taxon>
    </lineage>
</organism>
<evidence type="ECO:0000313" key="2">
    <source>
        <dbReference type="EMBL" id="CAJ1378767.1"/>
    </source>
</evidence>
<reference evidence="2" key="1">
    <citation type="submission" date="2023-08" db="EMBL/GenBank/DDBJ databases">
        <authorList>
            <person name="Chen Y."/>
            <person name="Shah S."/>
            <person name="Dougan E. K."/>
            <person name="Thang M."/>
            <person name="Chan C."/>
        </authorList>
    </citation>
    <scope>NUCLEOTIDE SEQUENCE</scope>
</reference>
<accession>A0AA36MTU6</accession>
<feature type="compositionally biased region" description="Polar residues" evidence="1">
    <location>
        <begin position="486"/>
        <end position="497"/>
    </location>
</feature>
<dbReference type="EMBL" id="CAUJNA010000568">
    <property type="protein sequence ID" value="CAJ1378767.1"/>
    <property type="molecule type" value="Genomic_DNA"/>
</dbReference>
<evidence type="ECO:0000313" key="3">
    <source>
        <dbReference type="Proteomes" id="UP001178507"/>
    </source>
</evidence>
<protein>
    <submittedName>
        <fullName evidence="2">Uncharacterized protein</fullName>
    </submittedName>
</protein>
<gene>
    <name evidence="2" type="ORF">EVOR1521_LOCUS7206</name>
</gene>
<evidence type="ECO:0000256" key="1">
    <source>
        <dbReference type="SAM" id="MobiDB-lite"/>
    </source>
</evidence>
<dbReference type="AlphaFoldDB" id="A0AA36MTU6"/>
<feature type="region of interest" description="Disordered" evidence="1">
    <location>
        <begin position="482"/>
        <end position="531"/>
    </location>
</feature>